<evidence type="ECO:0000256" key="3">
    <source>
        <dbReference type="ARBA" id="ARBA00024484"/>
    </source>
</evidence>
<name>A0A418YHC3_9GAMM</name>
<keyword evidence="2" id="KW-0067">ATP-binding</keyword>
<evidence type="ECO:0000259" key="4">
    <source>
        <dbReference type="Pfam" id="PF00501"/>
    </source>
</evidence>
<keyword evidence="1" id="KW-0547">Nucleotide-binding</keyword>
<evidence type="ECO:0000313" key="6">
    <source>
        <dbReference type="Proteomes" id="UP000283255"/>
    </source>
</evidence>
<dbReference type="PROSITE" id="PS00455">
    <property type="entry name" value="AMP_BINDING"/>
    <property type="match status" value="1"/>
</dbReference>
<evidence type="ECO:0000256" key="1">
    <source>
        <dbReference type="ARBA" id="ARBA00022741"/>
    </source>
</evidence>
<dbReference type="SUPFAM" id="SSF56801">
    <property type="entry name" value="Acetyl-CoA synthetase-like"/>
    <property type="match status" value="1"/>
</dbReference>
<dbReference type="Pfam" id="PF23562">
    <property type="entry name" value="AMP-binding_C_3"/>
    <property type="match status" value="1"/>
</dbReference>
<dbReference type="EMBL" id="QZCH01000004">
    <property type="protein sequence ID" value="RJG49453.1"/>
    <property type="molecule type" value="Genomic_DNA"/>
</dbReference>
<protein>
    <submittedName>
        <fullName evidence="5">AMP-dependent synthetase</fullName>
    </submittedName>
</protein>
<dbReference type="Gene3D" id="3.30.300.30">
    <property type="match status" value="1"/>
</dbReference>
<accession>A0A418YHC3</accession>
<evidence type="ECO:0000256" key="2">
    <source>
        <dbReference type="ARBA" id="ARBA00022840"/>
    </source>
</evidence>
<gene>
    <name evidence="5" type="ORF">D1Z90_05715</name>
</gene>
<comment type="catalytic activity">
    <reaction evidence="3">
        <text>a long-chain fatty acid + ATP + CoA = a long-chain fatty acyl-CoA + AMP + diphosphate</text>
        <dbReference type="Rhea" id="RHEA:15421"/>
        <dbReference type="ChEBI" id="CHEBI:30616"/>
        <dbReference type="ChEBI" id="CHEBI:33019"/>
        <dbReference type="ChEBI" id="CHEBI:57287"/>
        <dbReference type="ChEBI" id="CHEBI:57560"/>
        <dbReference type="ChEBI" id="CHEBI:83139"/>
        <dbReference type="ChEBI" id="CHEBI:456215"/>
        <dbReference type="EC" id="6.2.1.3"/>
    </reaction>
    <physiologicalReaction direction="left-to-right" evidence="3">
        <dbReference type="Rhea" id="RHEA:15422"/>
    </physiologicalReaction>
</comment>
<reference evidence="5 6" key="2">
    <citation type="submission" date="2019-01" db="EMBL/GenBank/DDBJ databases">
        <title>Motilimonas pumilus sp. nov., isolated from the gut of sea cucumber (Apostichopus japonicus).</title>
        <authorList>
            <person name="Wang F.-Q."/>
            <person name="Ren L.-H."/>
            <person name="Lin Y.-W."/>
            <person name="Sun G.-H."/>
            <person name="Du Z.-J."/>
            <person name="Zhao J.-X."/>
            <person name="Liu X.-J."/>
            <person name="Liu L.-J."/>
        </authorList>
    </citation>
    <scope>NUCLEOTIDE SEQUENCE [LARGE SCALE GENOMIC DNA]</scope>
    <source>
        <strain evidence="5 6">PLHSC7-2</strain>
    </source>
</reference>
<dbReference type="Gene3D" id="3.40.50.12780">
    <property type="entry name" value="N-terminal domain of ligase-like"/>
    <property type="match status" value="1"/>
</dbReference>
<dbReference type="PANTHER" id="PTHR43272:SF33">
    <property type="entry name" value="AMP-BINDING DOMAIN-CONTAINING PROTEIN-RELATED"/>
    <property type="match status" value="1"/>
</dbReference>
<dbReference type="OrthoDB" id="9803968at2"/>
<dbReference type="GO" id="GO:0004467">
    <property type="term" value="F:long-chain fatty acid-CoA ligase activity"/>
    <property type="evidence" value="ECO:0007669"/>
    <property type="project" value="UniProtKB-EC"/>
</dbReference>
<dbReference type="InterPro" id="IPR020845">
    <property type="entry name" value="AMP-binding_CS"/>
</dbReference>
<keyword evidence="6" id="KW-1185">Reference proteome</keyword>
<dbReference type="GO" id="GO:0016020">
    <property type="term" value="C:membrane"/>
    <property type="evidence" value="ECO:0007669"/>
    <property type="project" value="TreeGrafter"/>
</dbReference>
<proteinExistence type="predicted"/>
<dbReference type="InterPro" id="IPR045851">
    <property type="entry name" value="AMP-bd_C_sf"/>
</dbReference>
<dbReference type="AlphaFoldDB" id="A0A418YHC3"/>
<feature type="domain" description="AMP-dependent synthetase/ligase" evidence="4">
    <location>
        <begin position="13"/>
        <end position="386"/>
    </location>
</feature>
<evidence type="ECO:0000313" key="5">
    <source>
        <dbReference type="EMBL" id="RJG49453.1"/>
    </source>
</evidence>
<reference evidence="5 6" key="1">
    <citation type="submission" date="2018-09" db="EMBL/GenBank/DDBJ databases">
        <authorList>
            <person name="Wang F."/>
        </authorList>
    </citation>
    <scope>NUCLEOTIDE SEQUENCE [LARGE SCALE GENOMIC DNA]</scope>
    <source>
        <strain evidence="5 6">PLHSC7-2</strain>
    </source>
</reference>
<comment type="caution">
    <text evidence="5">The sequence shown here is derived from an EMBL/GenBank/DDBJ whole genome shotgun (WGS) entry which is preliminary data.</text>
</comment>
<organism evidence="5 6">
    <name type="scientific">Motilimonas pumila</name>
    <dbReference type="NCBI Taxonomy" id="2303987"/>
    <lineage>
        <taxon>Bacteria</taxon>
        <taxon>Pseudomonadati</taxon>
        <taxon>Pseudomonadota</taxon>
        <taxon>Gammaproteobacteria</taxon>
        <taxon>Alteromonadales</taxon>
        <taxon>Alteromonadales genera incertae sedis</taxon>
        <taxon>Motilimonas</taxon>
    </lineage>
</organism>
<dbReference type="InterPro" id="IPR000873">
    <property type="entry name" value="AMP-dep_synth/lig_dom"/>
</dbReference>
<dbReference type="Proteomes" id="UP000283255">
    <property type="component" value="Unassembled WGS sequence"/>
</dbReference>
<sequence>MMMFEHPLLALKHWSETNPNGVYLRQPVAGQFQDYTWAEVAEQAQKMASALQAMGFEAGDRVAILSKNCVQWFIADYAIMLANLVSVPIYASANSDTIHYVLKHSEAKAIFVGNLDNWSEQAKGIEADVLRIAFPFDTMPAAMHWQKLLKNNQPLAFAEEYDPADKMSIIYTSGSTGEPKGVVMTCGAYAQAANNICKVLAVEAGDRAMSYLPLAHITERVYIQGTSLMSGSIQVAFVESLATFNDNLKFIKPTLFLSVPRLWLKFQQSILEKMSQQKLNILLKIPFINGMVKNKIKQALGLEKARLLGCGSAAVSSELLLWYQRLDINICQAWGMSETLAYGTLNVPFNKARIGSVGRVGPGAEIKLSEAGELLFKSDAMTSKYYLQPELSKDLFTEDGFIRTGDKAEIDDEGFMTITGRVKDIFKTAKGKYVMPVPIEAKFEDSALIDQVCVTGAGLPQPIAFVVLADEVKQQEKSTLESALTELLNIINGKLESHERLDRVIVMAEPWTIENNLLTPTLKVRRHVVEETYKHLFEMEQKPVYWSEH</sequence>
<dbReference type="GO" id="GO:0005524">
    <property type="term" value="F:ATP binding"/>
    <property type="evidence" value="ECO:0007669"/>
    <property type="project" value="UniProtKB-KW"/>
</dbReference>
<dbReference type="InterPro" id="IPR042099">
    <property type="entry name" value="ANL_N_sf"/>
</dbReference>
<dbReference type="Pfam" id="PF00501">
    <property type="entry name" value="AMP-binding"/>
    <property type="match status" value="1"/>
</dbReference>
<dbReference type="PANTHER" id="PTHR43272">
    <property type="entry name" value="LONG-CHAIN-FATTY-ACID--COA LIGASE"/>
    <property type="match status" value="1"/>
</dbReference>